<accession>A0A0R1TWN7</accession>
<dbReference type="STRING" id="1423740.FC36_GL000552"/>
<dbReference type="AlphaFoldDB" id="A0A0R1TWN7"/>
<feature type="domain" description="ASCH" evidence="1">
    <location>
        <begin position="27"/>
        <end position="150"/>
    </location>
</feature>
<dbReference type="InterPro" id="IPR009326">
    <property type="entry name" value="DUF984"/>
</dbReference>
<dbReference type="Gene3D" id="3.10.400.10">
    <property type="entry name" value="Sulfate adenylyltransferase"/>
    <property type="match status" value="1"/>
</dbReference>
<organism evidence="2 3">
    <name type="scientific">Ligilactobacillus equi DSM 15833 = JCM 10991</name>
    <dbReference type="NCBI Taxonomy" id="1423740"/>
    <lineage>
        <taxon>Bacteria</taxon>
        <taxon>Bacillati</taxon>
        <taxon>Bacillota</taxon>
        <taxon>Bacilli</taxon>
        <taxon>Lactobacillales</taxon>
        <taxon>Lactobacillaceae</taxon>
        <taxon>Ligilactobacillus</taxon>
    </lineage>
</organism>
<dbReference type="PANTHER" id="PTHR39203:SF1">
    <property type="entry name" value="CYTOPLASMIC PROTEIN"/>
    <property type="match status" value="1"/>
</dbReference>
<dbReference type="SUPFAM" id="SSF88697">
    <property type="entry name" value="PUA domain-like"/>
    <property type="match status" value="1"/>
</dbReference>
<dbReference type="Pfam" id="PF04266">
    <property type="entry name" value="ASCH"/>
    <property type="match status" value="1"/>
</dbReference>
<evidence type="ECO:0000259" key="1">
    <source>
        <dbReference type="SMART" id="SM01022"/>
    </source>
</evidence>
<dbReference type="OrthoDB" id="9807542at2"/>
<proteinExistence type="predicted"/>
<dbReference type="PIRSF" id="PIRSF021320">
    <property type="entry name" value="DUF984"/>
    <property type="match status" value="1"/>
</dbReference>
<name>A0A0R1TWN7_9LACO</name>
<evidence type="ECO:0000313" key="3">
    <source>
        <dbReference type="Proteomes" id="UP000051048"/>
    </source>
</evidence>
<dbReference type="SMART" id="SM01022">
    <property type="entry name" value="ASCH"/>
    <property type="match status" value="1"/>
</dbReference>
<dbReference type="InterPro" id="IPR007374">
    <property type="entry name" value="ASCH_domain"/>
</dbReference>
<dbReference type="RefSeq" id="WP_023858859.1">
    <property type="nucleotide sequence ID" value="NZ_AZFH01000001.1"/>
</dbReference>
<dbReference type="EMBL" id="AZFH01000001">
    <property type="protein sequence ID" value="KRL85182.1"/>
    <property type="molecule type" value="Genomic_DNA"/>
</dbReference>
<sequence>MEKKIKEFWQVFCQKRGINPQCHVEVYAFGMDARQADDLATLVNQGIKTATTSAYDMYAPEERFPQVGDYNIILDGQDQPVCVTRTVVTETVAYANISAEHAYHEGEGDRSLAYWKAVHEEFFQEEYAQAGQVFDPQTARCYCEVFEKIE</sequence>
<gene>
    <name evidence="2" type="ORF">FC36_GL000552</name>
</gene>
<reference evidence="2 3" key="1">
    <citation type="journal article" date="2015" name="Genome Announc.">
        <title>Expanding the biotechnology potential of lactobacilli through comparative genomics of 213 strains and associated genera.</title>
        <authorList>
            <person name="Sun Z."/>
            <person name="Harris H.M."/>
            <person name="McCann A."/>
            <person name="Guo C."/>
            <person name="Argimon S."/>
            <person name="Zhang W."/>
            <person name="Yang X."/>
            <person name="Jeffery I.B."/>
            <person name="Cooney J.C."/>
            <person name="Kagawa T.F."/>
            <person name="Liu W."/>
            <person name="Song Y."/>
            <person name="Salvetti E."/>
            <person name="Wrobel A."/>
            <person name="Rasinkangas P."/>
            <person name="Parkhill J."/>
            <person name="Rea M.C."/>
            <person name="O'Sullivan O."/>
            <person name="Ritari J."/>
            <person name="Douillard F.P."/>
            <person name="Paul Ross R."/>
            <person name="Yang R."/>
            <person name="Briner A.E."/>
            <person name="Felis G.E."/>
            <person name="de Vos W.M."/>
            <person name="Barrangou R."/>
            <person name="Klaenhammer T.R."/>
            <person name="Caufield P.W."/>
            <person name="Cui Y."/>
            <person name="Zhang H."/>
            <person name="O'Toole P.W."/>
        </authorList>
    </citation>
    <scope>NUCLEOTIDE SEQUENCE [LARGE SCALE GENOMIC DNA]</scope>
    <source>
        <strain evidence="2 3">DSM 15833</strain>
    </source>
</reference>
<dbReference type="Proteomes" id="UP000051048">
    <property type="component" value="Unassembled WGS sequence"/>
</dbReference>
<evidence type="ECO:0000313" key="2">
    <source>
        <dbReference type="EMBL" id="KRL85182.1"/>
    </source>
</evidence>
<dbReference type="CDD" id="cd06553">
    <property type="entry name" value="ASCH_Ef3133_like"/>
    <property type="match status" value="1"/>
</dbReference>
<dbReference type="PATRIC" id="fig|1423740.3.peg.598"/>
<dbReference type="InterPro" id="IPR015947">
    <property type="entry name" value="PUA-like_sf"/>
</dbReference>
<protein>
    <recommendedName>
        <fullName evidence="1">ASCH domain-containing protein</fullName>
    </recommendedName>
</protein>
<comment type="caution">
    <text evidence="2">The sequence shown here is derived from an EMBL/GenBank/DDBJ whole genome shotgun (WGS) entry which is preliminary data.</text>
</comment>
<dbReference type="PANTHER" id="PTHR39203">
    <property type="entry name" value="CYTOPLASMIC PROTEIN-RELATED"/>
    <property type="match status" value="1"/>
</dbReference>